<keyword evidence="5" id="KW-1185">Reference proteome</keyword>
<dbReference type="OrthoDB" id="5953030at2759"/>
<keyword evidence="1" id="KW-0175">Coiled coil</keyword>
<protein>
    <recommendedName>
        <fullName evidence="3">Endonuclease/exonuclease/phosphatase domain-containing protein</fullName>
    </recommendedName>
</protein>
<dbReference type="PANTHER" id="PTHR33395">
    <property type="entry name" value="TRANSCRIPTASE, PUTATIVE-RELATED-RELATED"/>
    <property type="match status" value="1"/>
</dbReference>
<dbReference type="GO" id="GO:0007508">
    <property type="term" value="P:larval heart development"/>
    <property type="evidence" value="ECO:0007669"/>
    <property type="project" value="TreeGrafter"/>
</dbReference>
<feature type="domain" description="Endonuclease/exonuclease/phosphatase" evidence="3">
    <location>
        <begin position="256"/>
        <end position="401"/>
    </location>
</feature>
<dbReference type="PANTHER" id="PTHR33395:SF22">
    <property type="entry name" value="REVERSE TRANSCRIPTASE DOMAIN-CONTAINING PROTEIN"/>
    <property type="match status" value="1"/>
</dbReference>
<organism evidence="4 5">
    <name type="scientific">Brachionus calyciflorus</name>
    <dbReference type="NCBI Taxonomy" id="104777"/>
    <lineage>
        <taxon>Eukaryota</taxon>
        <taxon>Metazoa</taxon>
        <taxon>Spiralia</taxon>
        <taxon>Gnathifera</taxon>
        <taxon>Rotifera</taxon>
        <taxon>Eurotatoria</taxon>
        <taxon>Monogononta</taxon>
        <taxon>Pseudotrocha</taxon>
        <taxon>Ploima</taxon>
        <taxon>Brachionidae</taxon>
        <taxon>Brachionus</taxon>
    </lineage>
</organism>
<evidence type="ECO:0000313" key="4">
    <source>
        <dbReference type="EMBL" id="CAF0708880.1"/>
    </source>
</evidence>
<comment type="caution">
    <text evidence="4">The sequence shown here is derived from an EMBL/GenBank/DDBJ whole genome shotgun (WGS) entry which is preliminary data.</text>
</comment>
<evidence type="ECO:0000313" key="5">
    <source>
        <dbReference type="Proteomes" id="UP000663879"/>
    </source>
</evidence>
<reference evidence="4" key="1">
    <citation type="submission" date="2021-02" db="EMBL/GenBank/DDBJ databases">
        <authorList>
            <person name="Nowell W R."/>
        </authorList>
    </citation>
    <scope>NUCLEOTIDE SEQUENCE</scope>
    <source>
        <strain evidence="4">Ploen Becks lab</strain>
    </source>
</reference>
<feature type="region of interest" description="Disordered" evidence="2">
    <location>
        <begin position="1"/>
        <end position="21"/>
    </location>
</feature>
<evidence type="ECO:0000259" key="3">
    <source>
        <dbReference type="Pfam" id="PF03372"/>
    </source>
</evidence>
<sequence>MTDPISLIDNWPSIGQGNHSDATKKHHEWLKSIAVTVKALKFRIEEQDRLLAEKDEEINQLKSNLTSSTSPTPSNFSYSNMVANNPKKTEAEIFILTRVHAELKEKSKIENNLIVSGLEEPDVQSDVDPAEQEKIIVENLFKELEVNGDKVKRFTRLRRKGGKKDENKPDLLLIEFTDQSKVKALSKAIKLRETSRFNKVFVNPDKTPAEREGEAKLRHRRNQLNQALPNKPKINSNLSIENLKPKINKLSCYYTNATSLANKKNELRIIIDQCSPDLVGVTETWFNLQSIRTIDGFTQYSKDRLSGNGGGVIIYVKNSYKSFEVTEEELNVTSIEHVWCKIISGKDILLVGCIYRPPNSTREISTQINKVISQAKHLVEQKKFTSLLIFGDFNHPNIKWSNLGGHCSSRFAQSCEFFGLPRGKLFASNNP</sequence>
<dbReference type="EMBL" id="CAJNOC010000037">
    <property type="protein sequence ID" value="CAF0708880.1"/>
    <property type="molecule type" value="Genomic_DNA"/>
</dbReference>
<dbReference type="InterPro" id="IPR036691">
    <property type="entry name" value="Endo/exonu/phosph_ase_sf"/>
</dbReference>
<proteinExistence type="predicted"/>
<gene>
    <name evidence="4" type="ORF">OXX778_LOCUS705</name>
</gene>
<dbReference type="InterPro" id="IPR005135">
    <property type="entry name" value="Endo/exonuclease/phosphatase"/>
</dbReference>
<dbReference type="Pfam" id="PF03372">
    <property type="entry name" value="Exo_endo_phos"/>
    <property type="match status" value="1"/>
</dbReference>
<feature type="coiled-coil region" evidence="1">
    <location>
        <begin position="37"/>
        <end position="64"/>
    </location>
</feature>
<accession>A0A813M523</accession>
<dbReference type="Proteomes" id="UP000663879">
    <property type="component" value="Unassembled WGS sequence"/>
</dbReference>
<dbReference type="GO" id="GO:0061343">
    <property type="term" value="P:cell adhesion involved in heart morphogenesis"/>
    <property type="evidence" value="ECO:0007669"/>
    <property type="project" value="TreeGrafter"/>
</dbReference>
<name>A0A813M523_9BILA</name>
<evidence type="ECO:0000256" key="1">
    <source>
        <dbReference type="SAM" id="Coils"/>
    </source>
</evidence>
<dbReference type="AlphaFoldDB" id="A0A813M523"/>
<evidence type="ECO:0000256" key="2">
    <source>
        <dbReference type="SAM" id="MobiDB-lite"/>
    </source>
</evidence>
<dbReference type="SUPFAM" id="SSF56219">
    <property type="entry name" value="DNase I-like"/>
    <property type="match status" value="1"/>
</dbReference>
<dbReference type="GO" id="GO:0031012">
    <property type="term" value="C:extracellular matrix"/>
    <property type="evidence" value="ECO:0007669"/>
    <property type="project" value="TreeGrafter"/>
</dbReference>
<dbReference type="GO" id="GO:0003824">
    <property type="term" value="F:catalytic activity"/>
    <property type="evidence" value="ECO:0007669"/>
    <property type="project" value="InterPro"/>
</dbReference>
<dbReference type="Gene3D" id="3.60.10.10">
    <property type="entry name" value="Endonuclease/exonuclease/phosphatase"/>
    <property type="match status" value="1"/>
</dbReference>